<evidence type="ECO:0000256" key="1">
    <source>
        <dbReference type="ARBA" id="ARBA00008184"/>
    </source>
</evidence>
<dbReference type="InterPro" id="IPR018085">
    <property type="entry name" value="Ura-DNA_Glyclase_AS"/>
</dbReference>
<dbReference type="EMBL" id="NESQ01000164">
    <property type="protein sequence ID" value="PUU77077.1"/>
    <property type="molecule type" value="Genomic_DNA"/>
</dbReference>
<proteinExistence type="inferred from homology"/>
<dbReference type="InterPro" id="IPR036895">
    <property type="entry name" value="Uracil-DNA_glycosylase-like_sf"/>
</dbReference>
<keyword evidence="4 7" id="KW-0496">Mitochondrion</keyword>
<evidence type="ECO:0000256" key="8">
    <source>
        <dbReference type="PROSITE-ProRule" id="PRU10072"/>
    </source>
</evidence>
<keyword evidence="5 7" id="KW-0234">DNA repair</keyword>
<accession>A0A2T6ZNM4</accession>
<dbReference type="OrthoDB" id="10031947at2759"/>
<dbReference type="NCBIfam" id="TIGR00628">
    <property type="entry name" value="ung"/>
    <property type="match status" value="1"/>
</dbReference>
<sequence length="309" mass="34707">MHDSWLSVLKDDLVTNEFLGLKRFLRAEKEAGKKVYPPEGDVYSWSRYTPVSAVKVVILGQDPYHGANQAHGLSFSVRPPTRAPPSLKNMYIALKKDYPDFTPPAENLGLLTPWAERGVLLLNACLTVRASEPNSHASKGWERLTQKVIDVIAARKGVVFLAWGKPAEKRVAKIDRRKHAVLLSVHPSPLSASRGFFDCGHFRKANEWLVERYGEGAEIDWSLKPVVQVVRAVEKGPAAKKKKVEEKEKEKEEEEDVDGERELLERDNREISRVKKKTRARDSLGEVFDEDEEAAMIEATLAAEGALES</sequence>
<evidence type="ECO:0000256" key="3">
    <source>
        <dbReference type="ARBA" id="ARBA00022801"/>
    </source>
</evidence>
<evidence type="ECO:0000256" key="7">
    <source>
        <dbReference type="HAMAP-Rule" id="MF_03166"/>
    </source>
</evidence>
<evidence type="ECO:0000256" key="5">
    <source>
        <dbReference type="ARBA" id="ARBA00023204"/>
    </source>
</evidence>
<comment type="catalytic activity">
    <reaction evidence="7 9">
        <text>Hydrolyzes single-stranded DNA or mismatched double-stranded DNA and polynucleotides, releasing free uracil.</text>
        <dbReference type="EC" id="3.2.2.27"/>
    </reaction>
</comment>
<dbReference type="STRING" id="42251.A0A2T6ZNM4"/>
<feature type="domain" description="Uracil-DNA glycosylase-like" evidence="11">
    <location>
        <begin position="47"/>
        <end position="209"/>
    </location>
</feature>
<evidence type="ECO:0000259" key="11">
    <source>
        <dbReference type="SMART" id="SM00986"/>
    </source>
</evidence>
<dbReference type="Proteomes" id="UP000244722">
    <property type="component" value="Unassembled WGS sequence"/>
</dbReference>
<dbReference type="NCBIfam" id="NF003588">
    <property type="entry name" value="PRK05254.1-1"/>
    <property type="match status" value="1"/>
</dbReference>
<dbReference type="GO" id="GO:0097510">
    <property type="term" value="P:base-excision repair, AP site formation via deaminated base removal"/>
    <property type="evidence" value="ECO:0007669"/>
    <property type="project" value="TreeGrafter"/>
</dbReference>
<dbReference type="CDD" id="cd10027">
    <property type="entry name" value="UDG-F1-like"/>
    <property type="match status" value="1"/>
</dbReference>
<dbReference type="PANTHER" id="PTHR11264:SF0">
    <property type="entry name" value="URACIL-DNA GLYCOSYLASE"/>
    <property type="match status" value="1"/>
</dbReference>
<reference evidence="12 13" key="1">
    <citation type="submission" date="2017-04" db="EMBL/GenBank/DDBJ databases">
        <title>Draft genome sequence of Tuber borchii Vittad., a whitish edible truffle.</title>
        <authorList>
            <consortium name="DOE Joint Genome Institute"/>
            <person name="Murat C."/>
            <person name="Kuo A."/>
            <person name="Barry K.W."/>
            <person name="Clum A."/>
            <person name="Dockter R.B."/>
            <person name="Fauchery L."/>
            <person name="Iotti M."/>
            <person name="Kohler A."/>
            <person name="Labutti K."/>
            <person name="Lindquist E.A."/>
            <person name="Lipzen A."/>
            <person name="Ohm R.A."/>
            <person name="Wang M."/>
            <person name="Grigoriev I.V."/>
            <person name="Zambonelli A."/>
            <person name="Martin F.M."/>
        </authorList>
    </citation>
    <scope>NUCLEOTIDE SEQUENCE [LARGE SCALE GENOMIC DNA]</scope>
    <source>
        <strain evidence="12 13">Tbo3840</strain>
    </source>
</reference>
<evidence type="ECO:0000256" key="10">
    <source>
        <dbReference type="SAM" id="MobiDB-lite"/>
    </source>
</evidence>
<dbReference type="SUPFAM" id="SSF52141">
    <property type="entry name" value="Uracil-DNA glycosylase-like"/>
    <property type="match status" value="1"/>
</dbReference>
<dbReference type="SMART" id="SM00987">
    <property type="entry name" value="UreE_C"/>
    <property type="match status" value="1"/>
</dbReference>
<dbReference type="PROSITE" id="PS00130">
    <property type="entry name" value="U_DNA_GLYCOSYLASE"/>
    <property type="match status" value="1"/>
</dbReference>
<dbReference type="AlphaFoldDB" id="A0A2T6ZNM4"/>
<comment type="function">
    <text evidence="7 9">Excises uracil residues from the DNA which can arise as a result of misincorporation of dUMP residues by DNA polymerase or due to deamination of cytosine.</text>
</comment>
<evidence type="ECO:0000256" key="2">
    <source>
        <dbReference type="ARBA" id="ARBA00022763"/>
    </source>
</evidence>
<dbReference type="GO" id="GO:0005739">
    <property type="term" value="C:mitochondrion"/>
    <property type="evidence" value="ECO:0007669"/>
    <property type="project" value="UniProtKB-SubCell"/>
</dbReference>
<keyword evidence="3 7" id="KW-0378">Hydrolase</keyword>
<dbReference type="InterPro" id="IPR002043">
    <property type="entry name" value="UDG_fam1"/>
</dbReference>
<dbReference type="HAMAP" id="MF_00148">
    <property type="entry name" value="UDG"/>
    <property type="match status" value="1"/>
</dbReference>
<keyword evidence="2 7" id="KW-0227">DNA damage</keyword>
<feature type="active site" description="Proton acceptor" evidence="7 8">
    <location>
        <position position="62"/>
    </location>
</feature>
<comment type="similarity">
    <text evidence="1 7 9">Belongs to the uracil-DNA glycosylase (UDG) superfamily. UNG family.</text>
</comment>
<evidence type="ECO:0000313" key="12">
    <source>
        <dbReference type="EMBL" id="PUU77077.1"/>
    </source>
</evidence>
<comment type="subcellular location">
    <subcellularLocation>
        <location evidence="7">Mitochondrion</location>
    </subcellularLocation>
    <subcellularLocation>
        <location evidence="7">Nucleus</location>
    </subcellularLocation>
</comment>
<dbReference type="EC" id="3.2.2.27" evidence="7 9"/>
<gene>
    <name evidence="7" type="primary">UNG1</name>
    <name evidence="12" type="ORF">B9Z19DRAFT_988226</name>
</gene>
<organism evidence="12 13">
    <name type="scientific">Tuber borchii</name>
    <name type="common">White truffle</name>
    <dbReference type="NCBI Taxonomy" id="42251"/>
    <lineage>
        <taxon>Eukaryota</taxon>
        <taxon>Fungi</taxon>
        <taxon>Dikarya</taxon>
        <taxon>Ascomycota</taxon>
        <taxon>Pezizomycotina</taxon>
        <taxon>Pezizomycetes</taxon>
        <taxon>Pezizales</taxon>
        <taxon>Tuberaceae</taxon>
        <taxon>Tuber</taxon>
    </lineage>
</organism>
<evidence type="ECO:0000256" key="9">
    <source>
        <dbReference type="RuleBase" id="RU003780"/>
    </source>
</evidence>
<dbReference type="GO" id="GO:0004844">
    <property type="term" value="F:uracil DNA N-glycosylase activity"/>
    <property type="evidence" value="ECO:0007669"/>
    <property type="project" value="UniProtKB-UniRule"/>
</dbReference>
<dbReference type="SMART" id="SM00986">
    <property type="entry name" value="UDG"/>
    <property type="match status" value="1"/>
</dbReference>
<dbReference type="GO" id="GO:0005634">
    <property type="term" value="C:nucleus"/>
    <property type="evidence" value="ECO:0007669"/>
    <property type="project" value="UniProtKB-SubCell"/>
</dbReference>
<evidence type="ECO:0000256" key="6">
    <source>
        <dbReference type="ARBA" id="ARBA00023242"/>
    </source>
</evidence>
<feature type="region of interest" description="Disordered" evidence="10">
    <location>
        <begin position="238"/>
        <end position="264"/>
    </location>
</feature>
<name>A0A2T6ZNM4_TUBBO</name>
<dbReference type="Pfam" id="PF03167">
    <property type="entry name" value="UDG"/>
    <property type="match status" value="1"/>
</dbReference>
<dbReference type="PANTHER" id="PTHR11264">
    <property type="entry name" value="URACIL-DNA GLYCOSYLASE"/>
    <property type="match status" value="1"/>
</dbReference>
<dbReference type="Gene3D" id="3.40.470.10">
    <property type="entry name" value="Uracil-DNA glycosylase-like domain"/>
    <property type="match status" value="1"/>
</dbReference>
<dbReference type="InterPro" id="IPR005122">
    <property type="entry name" value="Uracil-DNA_glycosylase-like"/>
</dbReference>
<protein>
    <recommendedName>
        <fullName evidence="7 9">Uracil-DNA glycosylase</fullName>
        <shortName evidence="7">UDG</shortName>
        <ecNumber evidence="7 9">3.2.2.27</ecNumber>
    </recommendedName>
</protein>
<keyword evidence="6 7" id="KW-0539">Nucleus</keyword>
<dbReference type="NCBIfam" id="NF003589">
    <property type="entry name" value="PRK05254.1-2"/>
    <property type="match status" value="1"/>
</dbReference>
<dbReference type="NCBIfam" id="NF003592">
    <property type="entry name" value="PRK05254.1-5"/>
    <property type="match status" value="1"/>
</dbReference>
<evidence type="ECO:0000256" key="4">
    <source>
        <dbReference type="ARBA" id="ARBA00023128"/>
    </source>
</evidence>
<evidence type="ECO:0000313" key="13">
    <source>
        <dbReference type="Proteomes" id="UP000244722"/>
    </source>
</evidence>
<comment type="caution">
    <text evidence="12">The sequence shown here is derived from an EMBL/GenBank/DDBJ whole genome shotgun (WGS) entry which is preliminary data.</text>
</comment>
<dbReference type="FunFam" id="3.40.470.10:FF:000007">
    <property type="entry name" value="Uracil-DNA glycosylase"/>
    <property type="match status" value="1"/>
</dbReference>
<keyword evidence="13" id="KW-1185">Reference proteome</keyword>